<feature type="coiled-coil region" evidence="1">
    <location>
        <begin position="23"/>
        <end position="74"/>
    </location>
</feature>
<feature type="region of interest" description="Disordered" evidence="2">
    <location>
        <begin position="809"/>
        <end position="828"/>
    </location>
</feature>
<keyword evidence="3" id="KW-1133">Transmembrane helix</keyword>
<evidence type="ECO:0000313" key="5">
    <source>
        <dbReference type="Proteomes" id="UP000321307"/>
    </source>
</evidence>
<keyword evidence="3" id="KW-0472">Membrane</keyword>
<feature type="transmembrane region" description="Helical" evidence="3">
    <location>
        <begin position="676"/>
        <end position="695"/>
    </location>
</feature>
<comment type="caution">
    <text evidence="4">The sequence shown here is derived from an EMBL/GenBank/DDBJ whole genome shotgun (WGS) entry which is preliminary data.</text>
</comment>
<dbReference type="PANTHER" id="PTHR37813">
    <property type="entry name" value="FELS-2 PROPHAGE PROTEIN"/>
    <property type="match status" value="1"/>
</dbReference>
<name>A0A9X9G1M9_9GAMM</name>
<dbReference type="EMBL" id="VOUP01000012">
    <property type="protein sequence ID" value="TXE26941.1"/>
    <property type="molecule type" value="Genomic_DNA"/>
</dbReference>
<dbReference type="Proteomes" id="UP000321307">
    <property type="component" value="Unassembled WGS sequence"/>
</dbReference>
<dbReference type="PANTHER" id="PTHR37813:SF1">
    <property type="entry name" value="FELS-2 PROPHAGE PROTEIN"/>
    <property type="match status" value="1"/>
</dbReference>
<evidence type="ECO:0000256" key="2">
    <source>
        <dbReference type="SAM" id="MobiDB-lite"/>
    </source>
</evidence>
<keyword evidence="3" id="KW-0812">Transmembrane</keyword>
<protein>
    <recommendedName>
        <fullName evidence="6">Phage tail tape measure protein</fullName>
    </recommendedName>
</protein>
<accession>A0A9X9G1M9</accession>
<evidence type="ECO:0000313" key="4">
    <source>
        <dbReference type="EMBL" id="TXE26941.1"/>
    </source>
</evidence>
<evidence type="ECO:0008006" key="6">
    <source>
        <dbReference type="Google" id="ProtNLM"/>
    </source>
</evidence>
<organism evidence="4 5">
    <name type="scientific">Serratia ureilytica</name>
    <dbReference type="NCBI Taxonomy" id="300181"/>
    <lineage>
        <taxon>Bacteria</taxon>
        <taxon>Pseudomonadati</taxon>
        <taxon>Pseudomonadota</taxon>
        <taxon>Gammaproteobacteria</taxon>
        <taxon>Enterobacterales</taxon>
        <taxon>Yersiniaceae</taxon>
        <taxon>Serratia</taxon>
    </lineage>
</organism>
<proteinExistence type="predicted"/>
<dbReference type="Gene3D" id="1.10.287.1490">
    <property type="match status" value="1"/>
</dbReference>
<dbReference type="AlphaFoldDB" id="A0A9X9G1M9"/>
<keyword evidence="1" id="KW-0175">Coiled coil</keyword>
<dbReference type="RefSeq" id="WP_147838710.1">
    <property type="nucleotide sequence ID" value="NZ_VOUP01000012.1"/>
</dbReference>
<feature type="transmembrane region" description="Helical" evidence="3">
    <location>
        <begin position="654"/>
        <end position="670"/>
    </location>
</feature>
<reference evidence="4 5" key="1">
    <citation type="submission" date="2019-07" db="EMBL/GenBank/DDBJ databases">
        <title>Serratia strains were isolated from fresh produce.</title>
        <authorList>
            <person name="Cho G.-S."/>
            <person name="Stein M."/>
            <person name="Lee W."/>
            <person name="Suh S.H."/>
            <person name="Franz C.M.A.P."/>
        </authorList>
    </citation>
    <scope>NUCLEOTIDE SEQUENCE [LARGE SCALE GENOMIC DNA]</scope>
    <source>
        <strain evidence="4 5">S17</strain>
    </source>
</reference>
<evidence type="ECO:0000256" key="3">
    <source>
        <dbReference type="SAM" id="Phobius"/>
    </source>
</evidence>
<feature type="transmembrane region" description="Helical" evidence="3">
    <location>
        <begin position="567"/>
        <end position="597"/>
    </location>
</feature>
<evidence type="ECO:0000256" key="1">
    <source>
        <dbReference type="SAM" id="Coils"/>
    </source>
</evidence>
<sequence>MSSSKDLRLQVVLSAVDRLTRPLKSVQAANKRLAASIKATKDQLKKLNNQAGDVAAFKKNKQALSDLADRMQRNQERIRSLSVAIKRQGDETGKLTRRQQRAIAYAGRMKERYDALNSTLQKERTALSEAGINTRNLAAAQGQLNKQTQAATAALNKQEKSLKARGAALDKYQRIKSTQHGMAVSGAVTMAKGGAALYAMSPALHESIEYQNEMLKFKGMNVNDAFLKQSEQFAKGLNIQGSSITDNIRVIKDAYAILRNEKEAMAITPLIAQMQVSSRMLEGSGRMKAEDPETSERESQALIKTMELKLGDRISDPKAVTEFINKAFQAKAAGGGQVKFADYLDLISHGKIAAKRMNDDEFLFGSLHYIQQWGGGTLGTKLSSLRNGLWGGHETKSVIDEQQKIGLLRKDAVHYSTTGKIKSVDQGAILNQEYFQSHPYQYLTDVVIPKINKAMPGLNDEGIQDEVAKLFSNTNAQDLYVTHYRETLNYAKQVKAGHTAQTMAQVADQGKNTATGQQINFEAQKANLYKKIGDQLLPLYVKGLTHLSNALEKVSGFFDRHPQMAKFFIVGAAGIAIAATAAGALTLALAGLLGPLAIMRYGFTMLTGKNLPLLGRMFKWLNLRAIGRGFMALAKNPLKLGRLFSWLARSPINLVRIAFAGLTDVLAGIASAIATLGWPITLLIGALVAGGIWIYKNWDRVKAFFAGFAAAMAPAWKALKALFERLFAPLKPAIKWLEDKLGQAVTWFENLLTPVHHSKKELNDAADAGKKFGTFISDGIVTAIGWINKLMDKITWVIDKLKSIRDERRKSDPSFGKPIAPTGFSPDAKFDRGGYLPRGKIGLVGENGPELINGPARITSRRHTAAMAAMTMLALSAPAHADDELPYHPYARPASQIVQVKGDSKSQPPVYLAPQIHIHAAPNHSAEDIAKEVMHQLTILQRQTGARRRSDYRDQE</sequence>
<gene>
    <name evidence="4" type="ORF">FOT63_18580</name>
</gene>